<comment type="function">
    <text evidence="1">Catalyzes oxygen-dependent 5-hydroxyuridine (ho5U) modification at position 34 in tRNAs.</text>
</comment>
<dbReference type="EC" id="1.14.-.-" evidence="1"/>
<comment type="similarity">
    <text evidence="1">Belongs to the TrhO family.</text>
</comment>
<dbReference type="PANTHER" id="PTHR43268">
    <property type="entry name" value="THIOSULFATE SULFURTRANSFERASE/RHODANESE-LIKE DOMAIN-CONTAINING PROTEIN 2"/>
    <property type="match status" value="1"/>
</dbReference>
<dbReference type="GO" id="GO:0006400">
    <property type="term" value="P:tRNA modification"/>
    <property type="evidence" value="ECO:0007669"/>
    <property type="project" value="UniProtKB-UniRule"/>
</dbReference>
<dbReference type="Gene3D" id="3.30.70.100">
    <property type="match status" value="1"/>
</dbReference>
<dbReference type="Gene3D" id="3.40.250.10">
    <property type="entry name" value="Rhodanese-like domain"/>
    <property type="match status" value="1"/>
</dbReference>
<sequence>MNDYYVILYYHYHKIDDLELYRDTHRAFLEGKGLLGRIYVAKEGINGTVSGKKEDVLAYMDYIKEDERFKDTVFKVDEANGHAFNKLIVRIKKELVNLSLEEDVNPLKLTGRYVEPKDFFQEMQDENTLVIDARNDYEHEVGHFRNSIKPDIRNFRDLPRWIKENKELLEGKKLLTYCTGGIRCEKLSGWLKAEGYSDVGQLKGGIITYGKDEVAKGQLWDGKCYVFDNRLNVPINRVEEVVVGRDYFDNTPCERQLNCANPECNKQILASEENEHKYLGGCSSDCRTHKRNRYVIKHQLSIEQVEERLSQLK</sequence>
<dbReference type="HAMAP" id="MF_00469">
    <property type="entry name" value="TrhO"/>
    <property type="match status" value="1"/>
</dbReference>
<dbReference type="OrthoDB" id="9778326at2"/>
<dbReference type="Proteomes" id="UP000032737">
    <property type="component" value="Chromosome"/>
</dbReference>
<reference evidence="3 4" key="1">
    <citation type="journal article" date="2013" name="J. Mol. Microbiol. Biotechnol.">
        <title>Analysis of the Complete Genomes of Acholeplasma brassicae , A. palmae and A. laidlawii and Their Comparison to the Obligate Parasites from ' Candidatus Phytoplasma'.</title>
        <authorList>
            <person name="Kube M."/>
            <person name="Siewert C."/>
            <person name="Migdoll A.M."/>
            <person name="Duduk B."/>
            <person name="Holz S."/>
            <person name="Rabus R."/>
            <person name="Seemuller E."/>
            <person name="Mitrovic J."/>
            <person name="Muller I."/>
            <person name="Buttner C."/>
            <person name="Reinhardt R."/>
        </authorList>
    </citation>
    <scope>NUCLEOTIDE SEQUENCE [LARGE SCALE GENOMIC DNA]</scope>
    <source>
        <strain evidence="4">0502</strain>
    </source>
</reference>
<dbReference type="InterPro" id="IPR022111">
    <property type="entry name" value="Rhodanese_C"/>
</dbReference>
<dbReference type="InterPro" id="IPR040503">
    <property type="entry name" value="TRHO_N"/>
</dbReference>
<dbReference type="EMBL" id="FO681348">
    <property type="protein sequence ID" value="CCV66466.1"/>
    <property type="molecule type" value="Genomic_DNA"/>
</dbReference>
<dbReference type="PROSITE" id="PS50206">
    <property type="entry name" value="RHODANESE_3"/>
    <property type="match status" value="1"/>
</dbReference>
<dbReference type="SMART" id="SM00450">
    <property type="entry name" value="RHOD"/>
    <property type="match status" value="1"/>
</dbReference>
<dbReference type="RefSeq" id="WP_030005326.1">
    <property type="nucleotide sequence ID" value="NC_022549.1"/>
</dbReference>
<evidence type="ECO:0000259" key="2">
    <source>
        <dbReference type="PROSITE" id="PS50206"/>
    </source>
</evidence>
<feature type="domain" description="Rhodanese" evidence="2">
    <location>
        <begin position="124"/>
        <end position="214"/>
    </location>
</feature>
<name>U4KQ17_9MOLU</name>
<dbReference type="GO" id="GO:0016705">
    <property type="term" value="F:oxidoreductase activity, acting on paired donors, with incorporation or reduction of molecular oxygen"/>
    <property type="evidence" value="ECO:0007669"/>
    <property type="project" value="UniProtKB-UniRule"/>
</dbReference>
<evidence type="ECO:0000256" key="1">
    <source>
        <dbReference type="HAMAP-Rule" id="MF_00469"/>
    </source>
</evidence>
<dbReference type="Pfam" id="PF00581">
    <property type="entry name" value="Rhodanese"/>
    <property type="match status" value="1"/>
</dbReference>
<dbReference type="STRING" id="61635.BN85314450"/>
<dbReference type="Pfam" id="PF17773">
    <property type="entry name" value="UPF0176_N"/>
    <property type="match status" value="1"/>
</dbReference>
<keyword evidence="1" id="KW-0819">tRNA processing</keyword>
<dbReference type="InterPro" id="IPR036873">
    <property type="entry name" value="Rhodanese-like_dom_sf"/>
</dbReference>
<dbReference type="InterPro" id="IPR001763">
    <property type="entry name" value="Rhodanese-like_dom"/>
</dbReference>
<dbReference type="HOGENOM" id="CLU_038878_1_0_14"/>
<dbReference type="AlphaFoldDB" id="U4KQ17"/>
<dbReference type="SUPFAM" id="SSF52821">
    <property type="entry name" value="Rhodanese/Cell cycle control phosphatase"/>
    <property type="match status" value="1"/>
</dbReference>
<dbReference type="PANTHER" id="PTHR43268:SF3">
    <property type="entry name" value="RHODANESE-LIKE DOMAIN-CONTAINING PROTEIN 7-RELATED"/>
    <property type="match status" value="1"/>
</dbReference>
<evidence type="ECO:0000313" key="3">
    <source>
        <dbReference type="EMBL" id="CCV66466.1"/>
    </source>
</evidence>
<accession>U4KQ17</accession>
<organism evidence="3 4">
    <name type="scientific">Acholeplasma brassicae</name>
    <dbReference type="NCBI Taxonomy" id="61635"/>
    <lineage>
        <taxon>Bacteria</taxon>
        <taxon>Bacillati</taxon>
        <taxon>Mycoplasmatota</taxon>
        <taxon>Mollicutes</taxon>
        <taxon>Acholeplasmatales</taxon>
        <taxon>Acholeplasmataceae</taxon>
        <taxon>Acholeplasma</taxon>
    </lineage>
</organism>
<dbReference type="CDD" id="cd01518">
    <property type="entry name" value="RHOD_YceA"/>
    <property type="match status" value="1"/>
</dbReference>
<gene>
    <name evidence="1" type="primary">trhO</name>
    <name evidence="3" type="ORF">BN85314450</name>
</gene>
<keyword evidence="1" id="KW-0560">Oxidoreductase</keyword>
<comment type="catalytic activity">
    <reaction evidence="1">
        <text>uridine(34) in tRNA + AH2 + O2 = 5-hydroxyuridine(34) in tRNA + A + H2O</text>
        <dbReference type="Rhea" id="RHEA:64224"/>
        <dbReference type="Rhea" id="RHEA-COMP:11727"/>
        <dbReference type="Rhea" id="RHEA-COMP:13381"/>
        <dbReference type="ChEBI" id="CHEBI:13193"/>
        <dbReference type="ChEBI" id="CHEBI:15377"/>
        <dbReference type="ChEBI" id="CHEBI:15379"/>
        <dbReference type="ChEBI" id="CHEBI:17499"/>
        <dbReference type="ChEBI" id="CHEBI:65315"/>
        <dbReference type="ChEBI" id="CHEBI:136877"/>
    </reaction>
</comment>
<proteinExistence type="inferred from homology"/>
<dbReference type="NCBIfam" id="NF001135">
    <property type="entry name" value="PRK00142.1-3"/>
    <property type="match status" value="1"/>
</dbReference>
<dbReference type="InterPro" id="IPR020936">
    <property type="entry name" value="TrhO"/>
</dbReference>
<keyword evidence="4" id="KW-1185">Reference proteome</keyword>
<dbReference type="Pfam" id="PF12368">
    <property type="entry name" value="Rhodanese_C"/>
    <property type="match status" value="1"/>
</dbReference>
<dbReference type="KEGG" id="abra:BN85314450"/>
<evidence type="ECO:0000313" key="4">
    <source>
        <dbReference type="Proteomes" id="UP000032737"/>
    </source>
</evidence>
<protein>
    <recommendedName>
        <fullName evidence="1">tRNA uridine(34) hydroxylase</fullName>
        <ecNumber evidence="1">1.14.-.-</ecNumber>
    </recommendedName>
    <alternativeName>
        <fullName evidence="1">tRNA hydroxylation protein O</fullName>
    </alternativeName>
</protein>